<keyword evidence="4" id="KW-1185">Reference proteome</keyword>
<dbReference type="SUPFAM" id="SSF50386">
    <property type="entry name" value="STI-like"/>
    <property type="match status" value="1"/>
</dbReference>
<dbReference type="SMR" id="A0A2G2Y8N4"/>
<comment type="similarity">
    <text evidence="1">Belongs to the protease inhibitor I3 (leguminous Kunitz-type inhibitor) family.</text>
</comment>
<reference evidence="3 4" key="1">
    <citation type="journal article" date="2014" name="Nat. Genet.">
        <title>Genome sequence of the hot pepper provides insights into the evolution of pungency in Capsicum species.</title>
        <authorList>
            <person name="Kim S."/>
            <person name="Park M."/>
            <person name="Yeom S.I."/>
            <person name="Kim Y.M."/>
            <person name="Lee J.M."/>
            <person name="Lee H.A."/>
            <person name="Seo E."/>
            <person name="Choi J."/>
            <person name="Cheong K."/>
            <person name="Kim K.T."/>
            <person name="Jung K."/>
            <person name="Lee G.W."/>
            <person name="Oh S.K."/>
            <person name="Bae C."/>
            <person name="Kim S.B."/>
            <person name="Lee H.Y."/>
            <person name="Kim S.Y."/>
            <person name="Kim M.S."/>
            <person name="Kang B.C."/>
            <person name="Jo Y.D."/>
            <person name="Yang H.B."/>
            <person name="Jeong H.J."/>
            <person name="Kang W.H."/>
            <person name="Kwon J.K."/>
            <person name="Shin C."/>
            <person name="Lim J.Y."/>
            <person name="Park J.H."/>
            <person name="Huh J.H."/>
            <person name="Kim J.S."/>
            <person name="Kim B.D."/>
            <person name="Cohen O."/>
            <person name="Paran I."/>
            <person name="Suh M.C."/>
            <person name="Lee S.B."/>
            <person name="Kim Y.K."/>
            <person name="Shin Y."/>
            <person name="Noh S.J."/>
            <person name="Park J."/>
            <person name="Seo Y.S."/>
            <person name="Kwon S.Y."/>
            <person name="Kim H.A."/>
            <person name="Park J.M."/>
            <person name="Kim H.J."/>
            <person name="Choi S.B."/>
            <person name="Bosland P.W."/>
            <person name="Reeves G."/>
            <person name="Jo S.H."/>
            <person name="Lee B.W."/>
            <person name="Cho H.T."/>
            <person name="Choi H.S."/>
            <person name="Lee M.S."/>
            <person name="Yu Y."/>
            <person name="Do Choi Y."/>
            <person name="Park B.S."/>
            <person name="van Deynze A."/>
            <person name="Ashrafi H."/>
            <person name="Hill T."/>
            <person name="Kim W.T."/>
            <person name="Pai H.S."/>
            <person name="Ahn H.K."/>
            <person name="Yeam I."/>
            <person name="Giovannoni J.J."/>
            <person name="Rose J.K."/>
            <person name="Sorensen I."/>
            <person name="Lee S.J."/>
            <person name="Kim R.W."/>
            <person name="Choi I.Y."/>
            <person name="Choi B.S."/>
            <person name="Lim J.S."/>
            <person name="Lee Y.H."/>
            <person name="Choi D."/>
        </authorList>
    </citation>
    <scope>NUCLEOTIDE SEQUENCE [LARGE SCALE GENOMIC DNA]</scope>
    <source>
        <strain evidence="4">cv. CM334</strain>
    </source>
</reference>
<evidence type="ECO:0000256" key="2">
    <source>
        <dbReference type="ARBA" id="ARBA00022690"/>
    </source>
</evidence>
<dbReference type="Gramene" id="PHT66092">
    <property type="protein sequence ID" value="PHT66092"/>
    <property type="gene ID" value="T459_30517"/>
</dbReference>
<dbReference type="InterPro" id="IPR002160">
    <property type="entry name" value="Prot_inh_Kunz-lg"/>
</dbReference>
<gene>
    <name evidence="3" type="ORF">T459_30517</name>
</gene>
<proteinExistence type="inferred from homology"/>
<reference evidence="3 4" key="2">
    <citation type="journal article" date="2017" name="Genome Biol.">
        <title>New reference genome sequences of hot pepper reveal the massive evolution of plant disease-resistance genes by retroduplication.</title>
        <authorList>
            <person name="Kim S."/>
            <person name="Park J."/>
            <person name="Yeom S.I."/>
            <person name="Kim Y.M."/>
            <person name="Seo E."/>
            <person name="Kim K.T."/>
            <person name="Kim M.S."/>
            <person name="Lee J.M."/>
            <person name="Cheong K."/>
            <person name="Shin H.S."/>
            <person name="Kim S.B."/>
            <person name="Han K."/>
            <person name="Lee J."/>
            <person name="Park M."/>
            <person name="Lee H.A."/>
            <person name="Lee H.Y."/>
            <person name="Lee Y."/>
            <person name="Oh S."/>
            <person name="Lee J.H."/>
            <person name="Choi E."/>
            <person name="Choi E."/>
            <person name="Lee S.E."/>
            <person name="Jeon J."/>
            <person name="Kim H."/>
            <person name="Choi G."/>
            <person name="Song H."/>
            <person name="Lee J."/>
            <person name="Lee S.C."/>
            <person name="Kwon J.K."/>
            <person name="Lee H.Y."/>
            <person name="Koo N."/>
            <person name="Hong Y."/>
            <person name="Kim R.W."/>
            <person name="Kang W.H."/>
            <person name="Huh J.H."/>
            <person name="Kang B.C."/>
            <person name="Yang T.J."/>
            <person name="Lee Y.H."/>
            <person name="Bennetzen J.L."/>
            <person name="Choi D."/>
        </authorList>
    </citation>
    <scope>NUCLEOTIDE SEQUENCE [LARGE SCALE GENOMIC DNA]</scope>
    <source>
        <strain evidence="4">cv. CM334</strain>
    </source>
</reference>
<dbReference type="Pfam" id="PF00197">
    <property type="entry name" value="Kunitz_legume"/>
    <property type="match status" value="1"/>
</dbReference>
<evidence type="ECO:0000313" key="4">
    <source>
        <dbReference type="Proteomes" id="UP000222542"/>
    </source>
</evidence>
<dbReference type="GO" id="GO:0004866">
    <property type="term" value="F:endopeptidase inhibitor activity"/>
    <property type="evidence" value="ECO:0007669"/>
    <property type="project" value="InterPro"/>
</dbReference>
<organism evidence="3 4">
    <name type="scientific">Capsicum annuum</name>
    <name type="common">Capsicum pepper</name>
    <dbReference type="NCBI Taxonomy" id="4072"/>
    <lineage>
        <taxon>Eukaryota</taxon>
        <taxon>Viridiplantae</taxon>
        <taxon>Streptophyta</taxon>
        <taxon>Embryophyta</taxon>
        <taxon>Tracheophyta</taxon>
        <taxon>Spermatophyta</taxon>
        <taxon>Magnoliopsida</taxon>
        <taxon>eudicotyledons</taxon>
        <taxon>Gunneridae</taxon>
        <taxon>Pentapetalae</taxon>
        <taxon>asterids</taxon>
        <taxon>lamiids</taxon>
        <taxon>Solanales</taxon>
        <taxon>Solanaceae</taxon>
        <taxon>Solanoideae</taxon>
        <taxon>Capsiceae</taxon>
        <taxon>Capsicum</taxon>
    </lineage>
</organism>
<dbReference type="InterPro" id="IPR011065">
    <property type="entry name" value="Kunitz_inhibitor_STI-like_sf"/>
</dbReference>
<dbReference type="Proteomes" id="UP000222542">
    <property type="component" value="Unassembled WGS sequence"/>
</dbReference>
<dbReference type="Gene3D" id="2.80.10.50">
    <property type="match status" value="1"/>
</dbReference>
<name>A0A2G2Y8N4_CAPAN</name>
<comment type="caution">
    <text evidence="3">The sequence shown here is derived from an EMBL/GenBank/DDBJ whole genome shotgun (WGS) entry which is preliminary data.</text>
</comment>
<evidence type="ECO:0000313" key="3">
    <source>
        <dbReference type="EMBL" id="PHT66092.1"/>
    </source>
</evidence>
<accession>A0A2G2Y8N4</accession>
<protein>
    <submittedName>
        <fullName evidence="3">Uncharacterized protein</fullName>
    </submittedName>
</protein>
<keyword evidence="2" id="KW-0646">Protease inhibitor</keyword>
<evidence type="ECO:0000256" key="1">
    <source>
        <dbReference type="ARBA" id="ARBA00005440"/>
    </source>
</evidence>
<dbReference type="EMBL" id="AYRZ02000012">
    <property type="protein sequence ID" value="PHT66092.1"/>
    <property type="molecule type" value="Genomic_DNA"/>
</dbReference>
<dbReference type="AlphaFoldDB" id="A0A2G2Y8N4"/>
<sequence length="70" mass="7688">MLALGGTILRPDNNWFRIVKALGFGGNLFSCPDPSSPLDQCQPVGQVSQDGKNHLALVKDYPFGFYFEKA</sequence>